<evidence type="ECO:0000313" key="3">
    <source>
        <dbReference type="Proteomes" id="UP000563524"/>
    </source>
</evidence>
<dbReference type="AlphaFoldDB" id="A0A840I0P8"/>
<dbReference type="RefSeq" id="WP_183816007.1">
    <property type="nucleotide sequence ID" value="NZ_JACHOB010000001.1"/>
</dbReference>
<dbReference type="GO" id="GO:0004519">
    <property type="term" value="F:endonuclease activity"/>
    <property type="evidence" value="ECO:0007669"/>
    <property type="project" value="UniProtKB-KW"/>
</dbReference>
<feature type="region of interest" description="Disordered" evidence="1">
    <location>
        <begin position="145"/>
        <end position="167"/>
    </location>
</feature>
<proteinExistence type="predicted"/>
<reference evidence="2 3" key="1">
    <citation type="submission" date="2020-08" db="EMBL/GenBank/DDBJ databases">
        <title>Genomic Encyclopedia of Type Strains, Phase IV (KMG-IV): sequencing the most valuable type-strain genomes for metagenomic binning, comparative biology and taxonomic classification.</title>
        <authorList>
            <person name="Goeker M."/>
        </authorList>
    </citation>
    <scope>NUCLEOTIDE SEQUENCE [LARGE SCALE GENOMIC DNA]</scope>
    <source>
        <strain evidence="2 3">DSM 102850</strain>
    </source>
</reference>
<evidence type="ECO:0000256" key="1">
    <source>
        <dbReference type="SAM" id="MobiDB-lite"/>
    </source>
</evidence>
<organism evidence="2 3">
    <name type="scientific">Parvularcula dongshanensis</name>
    <dbReference type="NCBI Taxonomy" id="1173995"/>
    <lineage>
        <taxon>Bacteria</taxon>
        <taxon>Pseudomonadati</taxon>
        <taxon>Pseudomonadota</taxon>
        <taxon>Alphaproteobacteria</taxon>
        <taxon>Parvularculales</taxon>
        <taxon>Parvularculaceae</taxon>
        <taxon>Parvularcula</taxon>
    </lineage>
</organism>
<dbReference type="Proteomes" id="UP000563524">
    <property type="component" value="Unassembled WGS sequence"/>
</dbReference>
<keyword evidence="2" id="KW-0540">Nuclease</keyword>
<evidence type="ECO:0000313" key="2">
    <source>
        <dbReference type="EMBL" id="MBB4658297.1"/>
    </source>
</evidence>
<feature type="compositionally biased region" description="Basic and acidic residues" evidence="1">
    <location>
        <begin position="145"/>
        <end position="154"/>
    </location>
</feature>
<dbReference type="EMBL" id="JACHOB010000001">
    <property type="protein sequence ID" value="MBB4658297.1"/>
    <property type="molecule type" value="Genomic_DNA"/>
</dbReference>
<gene>
    <name evidence="2" type="ORF">GGQ59_000797</name>
</gene>
<name>A0A840I0P8_9PROT</name>
<keyword evidence="2" id="KW-0255">Endonuclease</keyword>
<comment type="caution">
    <text evidence="2">The sequence shown here is derived from an EMBL/GenBank/DDBJ whole genome shotgun (WGS) entry which is preliminary data.</text>
</comment>
<accession>A0A840I0P8</accession>
<sequence>MTPLTLTLDLAALGASASAVLYCARLHRQLSKLHRLEEGAGRAIRELTAATKASQAASEGIGRTASEEVEKLNAACARLKVQQQSVDDLAGILDGQAASAERRAKQAADAAERSLTVLATRARVELDALEHGVAIACKAVRAIRSEKPSDRPARNEPTTLGADAAPVRQRAAAMANPFLKAVGS</sequence>
<protein>
    <submittedName>
        <fullName evidence="2">DsDNA-specific endonuclease/ATPase MutS2</fullName>
    </submittedName>
</protein>
<keyword evidence="2" id="KW-0378">Hydrolase</keyword>
<keyword evidence="3" id="KW-1185">Reference proteome</keyword>